<dbReference type="Proteomes" id="UP000036987">
    <property type="component" value="Unassembled WGS sequence"/>
</dbReference>
<name>A0A0K9P4K5_ZOSMR</name>
<comment type="caution">
    <text evidence="3">The sequence shown here is derived from an EMBL/GenBank/DDBJ whole genome shotgun (WGS) entry which is preliminary data.</text>
</comment>
<gene>
    <name evidence="3" type="ORF">ZOSMA_38G00950</name>
</gene>
<sequence>MLVRTCSRRLLSPLLQTNPSISRLIRSPLTFIARIVNFPPPNSSSVPYPPRMEVSVAEDFVHVSDPVIYSVYDDETGNDVNNTPSDDVVSDSPSNPEDFLKSVIRLECESAVGEGGVCQVYLVGTAHVSKESCKEVQQVIESLKPEVVFLELCMSRVAILNPPQGLQVPTVREIIENLKSKDSSTLGVLYSWLLAKIASQLDVIPGAEFRVAFEEARNYGAKIILGDRPVQITLQRTWAKMPIWHKIKFVYSILFQAMFVPSAADLQKILNDVKDADMITLLIQETSKSFPTIMETLVYERDMFMSSKLLEVASNHSSVVAVVGKGHLSGIKKHWKKPIELDHIMEIPPNTNFPRINMAAILSLGMVGAAIVSGVYIFHKS</sequence>
<evidence type="ECO:0000313" key="4">
    <source>
        <dbReference type="Proteomes" id="UP000036987"/>
    </source>
</evidence>
<dbReference type="CDD" id="cd14726">
    <property type="entry name" value="TraB_PrgY-like"/>
    <property type="match status" value="1"/>
</dbReference>
<keyword evidence="4" id="KW-1185">Reference proteome</keyword>
<dbReference type="AlphaFoldDB" id="A0A0K9P4K5"/>
<protein>
    <submittedName>
        <fullName evidence="3">TraB</fullName>
    </submittedName>
</protein>
<dbReference type="InterPro" id="IPR046345">
    <property type="entry name" value="TraB_PrgY-like"/>
</dbReference>
<evidence type="ECO:0000313" key="3">
    <source>
        <dbReference type="EMBL" id="KMZ63986.1"/>
    </source>
</evidence>
<feature type="transmembrane region" description="Helical" evidence="2">
    <location>
        <begin position="358"/>
        <end position="378"/>
    </location>
</feature>
<dbReference type="PANTHER" id="PTHR21530:SF7">
    <property type="entry name" value="TRAB DOMAIN-CONTAINING PROTEIN"/>
    <property type="match status" value="1"/>
</dbReference>
<organism evidence="3 4">
    <name type="scientific">Zostera marina</name>
    <name type="common">Eelgrass</name>
    <dbReference type="NCBI Taxonomy" id="29655"/>
    <lineage>
        <taxon>Eukaryota</taxon>
        <taxon>Viridiplantae</taxon>
        <taxon>Streptophyta</taxon>
        <taxon>Embryophyta</taxon>
        <taxon>Tracheophyta</taxon>
        <taxon>Spermatophyta</taxon>
        <taxon>Magnoliopsida</taxon>
        <taxon>Liliopsida</taxon>
        <taxon>Zosteraceae</taxon>
        <taxon>Zostera</taxon>
    </lineage>
</organism>
<dbReference type="Pfam" id="PF01963">
    <property type="entry name" value="TraB_PrgY_gumN"/>
    <property type="match status" value="1"/>
</dbReference>
<dbReference type="OMA" id="KQPITMN"/>
<feature type="region of interest" description="Disordered" evidence="1">
    <location>
        <begin position="74"/>
        <end position="94"/>
    </location>
</feature>
<dbReference type="STRING" id="29655.A0A0K9P4K5"/>
<evidence type="ECO:0000256" key="1">
    <source>
        <dbReference type="SAM" id="MobiDB-lite"/>
    </source>
</evidence>
<dbReference type="EMBL" id="LFYR01001193">
    <property type="protein sequence ID" value="KMZ63986.1"/>
    <property type="molecule type" value="Genomic_DNA"/>
</dbReference>
<dbReference type="InterPro" id="IPR002816">
    <property type="entry name" value="TraB/PrgY/GumN_fam"/>
</dbReference>
<keyword evidence="2" id="KW-0472">Membrane</keyword>
<accession>A0A0K9P4K5</accession>
<dbReference type="GO" id="GO:0005741">
    <property type="term" value="C:mitochondrial outer membrane"/>
    <property type="evidence" value="ECO:0000318"/>
    <property type="project" value="GO_Central"/>
</dbReference>
<feature type="compositionally biased region" description="Low complexity" evidence="1">
    <location>
        <begin position="78"/>
        <end position="94"/>
    </location>
</feature>
<evidence type="ECO:0000256" key="2">
    <source>
        <dbReference type="SAM" id="Phobius"/>
    </source>
</evidence>
<reference evidence="4" key="1">
    <citation type="journal article" date="2016" name="Nature">
        <title>The genome of the seagrass Zostera marina reveals angiosperm adaptation to the sea.</title>
        <authorList>
            <person name="Olsen J.L."/>
            <person name="Rouze P."/>
            <person name="Verhelst B."/>
            <person name="Lin Y.-C."/>
            <person name="Bayer T."/>
            <person name="Collen J."/>
            <person name="Dattolo E."/>
            <person name="De Paoli E."/>
            <person name="Dittami S."/>
            <person name="Maumus F."/>
            <person name="Michel G."/>
            <person name="Kersting A."/>
            <person name="Lauritano C."/>
            <person name="Lohaus R."/>
            <person name="Toepel M."/>
            <person name="Tonon T."/>
            <person name="Vanneste K."/>
            <person name="Amirebrahimi M."/>
            <person name="Brakel J."/>
            <person name="Bostroem C."/>
            <person name="Chovatia M."/>
            <person name="Grimwood J."/>
            <person name="Jenkins J.W."/>
            <person name="Jueterbock A."/>
            <person name="Mraz A."/>
            <person name="Stam W.T."/>
            <person name="Tice H."/>
            <person name="Bornberg-Bauer E."/>
            <person name="Green P.J."/>
            <person name="Pearson G.A."/>
            <person name="Procaccini G."/>
            <person name="Duarte C.M."/>
            <person name="Schmutz J."/>
            <person name="Reusch T.B.H."/>
            <person name="Van de Peer Y."/>
        </authorList>
    </citation>
    <scope>NUCLEOTIDE SEQUENCE [LARGE SCALE GENOMIC DNA]</scope>
    <source>
        <strain evidence="4">cv. Finnish</strain>
    </source>
</reference>
<dbReference type="PANTHER" id="PTHR21530">
    <property type="entry name" value="PHEROMONE SHUTDOWN PROTEIN"/>
    <property type="match status" value="1"/>
</dbReference>
<dbReference type="OrthoDB" id="48306at2759"/>
<keyword evidence="2" id="KW-0812">Transmembrane</keyword>
<proteinExistence type="predicted"/>
<keyword evidence="2" id="KW-1133">Transmembrane helix</keyword>